<name>A0ABR1JFF2_9AGAR</name>
<protein>
    <recommendedName>
        <fullName evidence="5">Major facilitator superfamily (MFS) profile domain-containing protein</fullName>
    </recommendedName>
</protein>
<evidence type="ECO:0000256" key="1">
    <source>
        <dbReference type="ARBA" id="ARBA00004141"/>
    </source>
</evidence>
<dbReference type="Pfam" id="PF07690">
    <property type="entry name" value="MFS_1"/>
    <property type="match status" value="1"/>
</dbReference>
<gene>
    <name evidence="6" type="ORF">VKT23_009227</name>
</gene>
<dbReference type="PANTHER" id="PTHR11360">
    <property type="entry name" value="MONOCARBOXYLATE TRANSPORTER"/>
    <property type="match status" value="1"/>
</dbReference>
<comment type="caution">
    <text evidence="6">The sequence shown here is derived from an EMBL/GenBank/DDBJ whole genome shotgun (WGS) entry which is preliminary data.</text>
</comment>
<feature type="transmembrane region" description="Helical" evidence="4">
    <location>
        <begin position="113"/>
        <end position="129"/>
    </location>
</feature>
<feature type="transmembrane region" description="Helical" evidence="4">
    <location>
        <begin position="44"/>
        <end position="64"/>
    </location>
</feature>
<feature type="transmembrane region" description="Helical" evidence="4">
    <location>
        <begin position="202"/>
        <end position="220"/>
    </location>
</feature>
<reference evidence="6 7" key="1">
    <citation type="submission" date="2024-01" db="EMBL/GenBank/DDBJ databases">
        <title>A draft genome for the cacao thread blight pathogen Marasmiellus scandens.</title>
        <authorList>
            <person name="Baruah I.K."/>
            <person name="Leung J."/>
            <person name="Bukari Y."/>
            <person name="Amoako-Attah I."/>
            <person name="Meinhardt L.W."/>
            <person name="Bailey B.A."/>
            <person name="Cohen S.P."/>
        </authorList>
    </citation>
    <scope>NUCLEOTIDE SEQUENCE [LARGE SCALE GENOMIC DNA]</scope>
    <source>
        <strain evidence="6 7">GH-19</strain>
    </source>
</reference>
<dbReference type="InterPro" id="IPR020846">
    <property type="entry name" value="MFS_dom"/>
</dbReference>
<organism evidence="6 7">
    <name type="scientific">Marasmiellus scandens</name>
    <dbReference type="NCBI Taxonomy" id="2682957"/>
    <lineage>
        <taxon>Eukaryota</taxon>
        <taxon>Fungi</taxon>
        <taxon>Dikarya</taxon>
        <taxon>Basidiomycota</taxon>
        <taxon>Agaricomycotina</taxon>
        <taxon>Agaricomycetes</taxon>
        <taxon>Agaricomycetidae</taxon>
        <taxon>Agaricales</taxon>
        <taxon>Marasmiineae</taxon>
        <taxon>Omphalotaceae</taxon>
        <taxon>Marasmiellus</taxon>
    </lineage>
</organism>
<feature type="compositionally biased region" description="Basic and acidic residues" evidence="3">
    <location>
        <begin position="1"/>
        <end position="10"/>
    </location>
</feature>
<comment type="subcellular location">
    <subcellularLocation>
        <location evidence="1">Membrane</location>
        <topology evidence="1">Multi-pass membrane protein</topology>
    </subcellularLocation>
</comment>
<dbReference type="Proteomes" id="UP001498398">
    <property type="component" value="Unassembled WGS sequence"/>
</dbReference>
<feature type="transmembrane region" description="Helical" evidence="4">
    <location>
        <begin position="135"/>
        <end position="159"/>
    </location>
</feature>
<feature type="compositionally biased region" description="Low complexity" evidence="3">
    <location>
        <begin position="11"/>
        <end position="23"/>
    </location>
</feature>
<feature type="domain" description="Major facilitator superfamily (MFS) profile" evidence="5">
    <location>
        <begin position="45"/>
        <end position="424"/>
    </location>
</feature>
<dbReference type="InterPro" id="IPR036259">
    <property type="entry name" value="MFS_trans_sf"/>
</dbReference>
<feature type="transmembrane region" description="Helical" evidence="4">
    <location>
        <begin position="171"/>
        <end position="190"/>
    </location>
</feature>
<feature type="transmembrane region" description="Helical" evidence="4">
    <location>
        <begin position="84"/>
        <end position="101"/>
    </location>
</feature>
<proteinExistence type="inferred from homology"/>
<dbReference type="InterPro" id="IPR011701">
    <property type="entry name" value="MFS"/>
</dbReference>
<keyword evidence="4" id="KW-0812">Transmembrane</keyword>
<keyword evidence="4" id="KW-0472">Membrane</keyword>
<sequence>MSFSKAHDDTQPTSLSSDSPPTSVHALQLEDNIDRCPEGTLHGWLSVVGAFCLSLATLGFIVSWGTFQAYYEEFVLTTSTSDEIAWIGSLQYSLIFLPGIISGRLFDAGHFRLCLIASTVVYVTANFLIAQCTEYWHFILCQGVALGLACGIVYVPCVGAVSQWFKAKRPLAISIVSLGISVGGIIYPIIFRSLINQVGFQWTIRTMAFINLCMFAIGNVTMSTRLPASNTKAKKWIDLRIFRSMAFTAYVVCTLIAFLGLYTVLTFVSLRAVSIGFSQDLAFDLVAISNALSALGRLGGGIYALKHGAVNAMIIFTSVAAIMTYVWPFVTGHAGYIVIICLYGFSSGAFVGLFPVPVAALGELSDFGSRAGMQMTLMALGALTGPPISGAILHLHDDFRPVGIYAGSTILLSVFFMILTRFFALKKFYGGKF</sequence>
<comment type="similarity">
    <text evidence="2">Belongs to the major facilitator superfamily. Monocarboxylate porter (TC 2.A.1.13) family.</text>
</comment>
<evidence type="ECO:0000256" key="3">
    <source>
        <dbReference type="SAM" id="MobiDB-lite"/>
    </source>
</evidence>
<dbReference type="PANTHER" id="PTHR11360:SF234">
    <property type="entry name" value="MFS-TYPE TRANSPORTER DBAD-RELATED"/>
    <property type="match status" value="1"/>
</dbReference>
<dbReference type="EMBL" id="JBANRG010000015">
    <property type="protein sequence ID" value="KAK7460507.1"/>
    <property type="molecule type" value="Genomic_DNA"/>
</dbReference>
<dbReference type="InterPro" id="IPR050327">
    <property type="entry name" value="Proton-linked_MCT"/>
</dbReference>
<feature type="transmembrane region" description="Helical" evidence="4">
    <location>
        <begin position="377"/>
        <end position="396"/>
    </location>
</feature>
<feature type="transmembrane region" description="Helical" evidence="4">
    <location>
        <begin position="312"/>
        <end position="330"/>
    </location>
</feature>
<evidence type="ECO:0000313" key="6">
    <source>
        <dbReference type="EMBL" id="KAK7460507.1"/>
    </source>
</evidence>
<feature type="region of interest" description="Disordered" evidence="3">
    <location>
        <begin position="1"/>
        <end position="23"/>
    </location>
</feature>
<evidence type="ECO:0000313" key="7">
    <source>
        <dbReference type="Proteomes" id="UP001498398"/>
    </source>
</evidence>
<evidence type="ECO:0000259" key="5">
    <source>
        <dbReference type="PROSITE" id="PS50850"/>
    </source>
</evidence>
<keyword evidence="4" id="KW-1133">Transmembrane helix</keyword>
<keyword evidence="7" id="KW-1185">Reference proteome</keyword>
<accession>A0ABR1JFF2</accession>
<dbReference type="SUPFAM" id="SSF103473">
    <property type="entry name" value="MFS general substrate transporter"/>
    <property type="match status" value="1"/>
</dbReference>
<dbReference type="PROSITE" id="PS50850">
    <property type="entry name" value="MFS"/>
    <property type="match status" value="1"/>
</dbReference>
<evidence type="ECO:0000256" key="4">
    <source>
        <dbReference type="SAM" id="Phobius"/>
    </source>
</evidence>
<evidence type="ECO:0000256" key="2">
    <source>
        <dbReference type="ARBA" id="ARBA00006727"/>
    </source>
</evidence>
<dbReference type="Gene3D" id="1.20.1250.20">
    <property type="entry name" value="MFS general substrate transporter like domains"/>
    <property type="match status" value="1"/>
</dbReference>
<feature type="transmembrane region" description="Helical" evidence="4">
    <location>
        <begin position="336"/>
        <end position="356"/>
    </location>
</feature>
<feature type="transmembrane region" description="Helical" evidence="4">
    <location>
        <begin position="402"/>
        <end position="424"/>
    </location>
</feature>
<feature type="transmembrane region" description="Helical" evidence="4">
    <location>
        <begin position="241"/>
        <end position="265"/>
    </location>
</feature>